<evidence type="ECO:0000259" key="1">
    <source>
        <dbReference type="PROSITE" id="PS51831"/>
    </source>
</evidence>
<dbReference type="SUPFAM" id="SSF109604">
    <property type="entry name" value="HD-domain/PDEase-like"/>
    <property type="match status" value="1"/>
</dbReference>
<dbReference type="InterPro" id="IPR006675">
    <property type="entry name" value="HDIG_dom"/>
</dbReference>
<dbReference type="AlphaFoldDB" id="A0A521FZ26"/>
<reference evidence="2" key="1">
    <citation type="submission" date="2017-07" db="EMBL/GenBank/DDBJ databases">
        <title>The cable genome - Insights into the physiology and evolution of filamentous bacteria capable of sulfide oxidation via long distance electron transfer.</title>
        <authorList>
            <person name="Thorup C."/>
            <person name="Bjerg J.T."/>
            <person name="Schreiber L."/>
            <person name="Nielsen L.P."/>
            <person name="Kjeldsen K.U."/>
            <person name="Boesen T."/>
            <person name="Boggild A."/>
            <person name="Meysman F."/>
            <person name="Geelhoed J."/>
            <person name="Schramm A."/>
        </authorList>
    </citation>
    <scope>NUCLEOTIDE SEQUENCE [LARGE SCALE GENOMIC DNA]</scope>
    <source>
        <strain evidence="2">GS</strain>
    </source>
</reference>
<dbReference type="Proteomes" id="UP000316238">
    <property type="component" value="Unassembled WGS sequence"/>
</dbReference>
<name>A0A521FZ26_9BACT</name>
<dbReference type="InterPro" id="IPR003607">
    <property type="entry name" value="HD/PDEase_dom"/>
</dbReference>
<evidence type="ECO:0000313" key="3">
    <source>
        <dbReference type="Proteomes" id="UP000316238"/>
    </source>
</evidence>
<evidence type="ECO:0000313" key="2">
    <source>
        <dbReference type="EMBL" id="TAA74014.1"/>
    </source>
</evidence>
<protein>
    <submittedName>
        <fullName evidence="2">HDIG domain-containing protein</fullName>
    </submittedName>
</protein>
<dbReference type="CDD" id="cd00077">
    <property type="entry name" value="HDc"/>
    <property type="match status" value="1"/>
</dbReference>
<dbReference type="Pfam" id="PF01966">
    <property type="entry name" value="HD"/>
    <property type="match status" value="1"/>
</dbReference>
<keyword evidence="3" id="KW-1185">Reference proteome</keyword>
<proteinExistence type="predicted"/>
<feature type="domain" description="HD" evidence="1">
    <location>
        <begin position="22"/>
        <end position="143"/>
    </location>
</feature>
<dbReference type="PROSITE" id="PS51831">
    <property type="entry name" value="HD"/>
    <property type="match status" value="1"/>
</dbReference>
<dbReference type="NCBIfam" id="TIGR00277">
    <property type="entry name" value="HDIG"/>
    <property type="match status" value="1"/>
</dbReference>
<comment type="caution">
    <text evidence="2">The sequence shown here is derived from an EMBL/GenBank/DDBJ whole genome shotgun (WGS) entry which is preliminary data.</text>
</comment>
<dbReference type="EMBL" id="NQJD01000043">
    <property type="protein sequence ID" value="TAA74014.1"/>
    <property type="molecule type" value="Genomic_DNA"/>
</dbReference>
<dbReference type="Gene3D" id="1.10.3210.10">
    <property type="entry name" value="Hypothetical protein af1432"/>
    <property type="match status" value="1"/>
</dbReference>
<dbReference type="SMART" id="SM00471">
    <property type="entry name" value="HDc"/>
    <property type="match status" value="1"/>
</dbReference>
<gene>
    <name evidence="2" type="ORF">CDV28_1436</name>
</gene>
<organism evidence="2 3">
    <name type="scientific">Candidatus Electronema aureum</name>
    <dbReference type="NCBI Taxonomy" id="2005002"/>
    <lineage>
        <taxon>Bacteria</taxon>
        <taxon>Pseudomonadati</taxon>
        <taxon>Thermodesulfobacteriota</taxon>
        <taxon>Desulfobulbia</taxon>
        <taxon>Desulfobulbales</taxon>
        <taxon>Desulfobulbaceae</taxon>
        <taxon>Candidatus Electronema</taxon>
    </lineage>
</organism>
<accession>A0A521FZ26</accession>
<sequence length="201" mass="22008">MNIPDIAACAALMEQHGMLANIRTHSVMVARIAEVLVDGLRSNVSAELLPDRQLCISGALLHDIAKTPCLSSGENHAKAGAAICLEEGFPEIAEIVAGHVVLPDFAPERYDAGIFSACELVYYADKRVRHDSIVSLVERLDYIIDRYGDGDLRKHEGIQDNFRKCSLLENALFARLDFAPEQLAAQIEKQAASFQSVCLSQ</sequence>
<dbReference type="InterPro" id="IPR006674">
    <property type="entry name" value="HD_domain"/>
</dbReference>